<organism evidence="2 3">
    <name type="scientific">Arthrobotrys musiformis</name>
    <dbReference type="NCBI Taxonomy" id="47236"/>
    <lineage>
        <taxon>Eukaryota</taxon>
        <taxon>Fungi</taxon>
        <taxon>Dikarya</taxon>
        <taxon>Ascomycota</taxon>
        <taxon>Pezizomycotina</taxon>
        <taxon>Orbiliomycetes</taxon>
        <taxon>Orbiliales</taxon>
        <taxon>Orbiliaceae</taxon>
        <taxon>Arthrobotrys</taxon>
    </lineage>
</organism>
<evidence type="ECO:0000256" key="1">
    <source>
        <dbReference type="SAM" id="MobiDB-lite"/>
    </source>
</evidence>
<accession>A0AAV9VSH6</accession>
<keyword evidence="3" id="KW-1185">Reference proteome</keyword>
<protein>
    <recommendedName>
        <fullName evidence="4">Chromo domain-containing protein</fullName>
    </recommendedName>
</protein>
<feature type="region of interest" description="Disordered" evidence="1">
    <location>
        <begin position="70"/>
        <end position="100"/>
    </location>
</feature>
<feature type="compositionally biased region" description="Basic and acidic residues" evidence="1">
    <location>
        <begin position="81"/>
        <end position="100"/>
    </location>
</feature>
<evidence type="ECO:0000313" key="2">
    <source>
        <dbReference type="EMBL" id="KAK6495752.1"/>
    </source>
</evidence>
<dbReference type="AlphaFoldDB" id="A0AAV9VSH6"/>
<name>A0AAV9VSH6_9PEZI</name>
<comment type="caution">
    <text evidence="2">The sequence shown here is derived from an EMBL/GenBank/DDBJ whole genome shotgun (WGS) entry which is preliminary data.</text>
</comment>
<evidence type="ECO:0000313" key="3">
    <source>
        <dbReference type="Proteomes" id="UP001370758"/>
    </source>
</evidence>
<proteinExistence type="predicted"/>
<evidence type="ECO:0008006" key="4">
    <source>
        <dbReference type="Google" id="ProtNLM"/>
    </source>
</evidence>
<dbReference type="Proteomes" id="UP001370758">
    <property type="component" value="Unassembled WGS sequence"/>
</dbReference>
<gene>
    <name evidence="2" type="ORF">TWF481_002799</name>
</gene>
<reference evidence="2 3" key="1">
    <citation type="submission" date="2023-08" db="EMBL/GenBank/DDBJ databases">
        <authorList>
            <person name="Palmer J.M."/>
        </authorList>
    </citation>
    <scope>NUCLEOTIDE SEQUENCE [LARGE SCALE GENOMIC DNA]</scope>
    <source>
        <strain evidence="2 3">TWF481</strain>
    </source>
</reference>
<sequence length="100" mass="11342">MGVAYCGIRLTENRAQVKYVQVKWSDGEVTWETSSSLQTLKYRSLATKEMWRAHVRAMAESAEAQFVKWANSGTLPPAANSKERFKTEPKEEKPDGMDQS</sequence>
<dbReference type="EMBL" id="JAVHJL010000012">
    <property type="protein sequence ID" value="KAK6495752.1"/>
    <property type="molecule type" value="Genomic_DNA"/>
</dbReference>